<dbReference type="InterPro" id="IPR002347">
    <property type="entry name" value="SDR_fam"/>
</dbReference>
<accession>A0A418SJX0</accession>
<dbReference type="AlphaFoldDB" id="A0A418SJX0"/>
<evidence type="ECO:0000256" key="2">
    <source>
        <dbReference type="ARBA" id="ARBA00023002"/>
    </source>
</evidence>
<dbReference type="OrthoDB" id="9808814at2"/>
<comment type="similarity">
    <text evidence="1">Belongs to the short-chain dehydrogenases/reductases (SDR) family.</text>
</comment>
<reference evidence="3 4" key="1">
    <citation type="submission" date="2020-08" db="EMBL/GenBank/DDBJ databases">
        <title>Genome sequence of Rhodobacteraceae bacterium Lw-13e.</title>
        <authorList>
            <person name="Poehlein A."/>
            <person name="Wolter L."/>
            <person name="Daniel R."/>
            <person name="Brinkhoff T."/>
        </authorList>
    </citation>
    <scope>NUCLEOTIDE SEQUENCE [LARGE SCALE GENOMIC DNA]</scope>
    <source>
        <strain evidence="3 4">Lw-13e</strain>
    </source>
</reference>
<dbReference type="Pfam" id="PF13561">
    <property type="entry name" value="adh_short_C2"/>
    <property type="match status" value="1"/>
</dbReference>
<dbReference type="PRINTS" id="PR00081">
    <property type="entry name" value="GDHRDH"/>
</dbReference>
<protein>
    <submittedName>
        <fullName evidence="3">Pyridoxal 4-dehydrogenase</fullName>
        <ecNumber evidence="3">1.1.1.107</ecNumber>
    </submittedName>
</protein>
<gene>
    <name evidence="3" type="primary">pldh-t</name>
    <name evidence="3" type="ORF">PSAL_034930</name>
</gene>
<organism evidence="3 4">
    <name type="scientific">Pseudooceanicola algae</name>
    <dbReference type="NCBI Taxonomy" id="1537215"/>
    <lineage>
        <taxon>Bacteria</taxon>
        <taxon>Pseudomonadati</taxon>
        <taxon>Pseudomonadota</taxon>
        <taxon>Alphaproteobacteria</taxon>
        <taxon>Rhodobacterales</taxon>
        <taxon>Paracoccaceae</taxon>
        <taxon>Pseudooceanicola</taxon>
    </lineage>
</organism>
<dbReference type="InterPro" id="IPR020904">
    <property type="entry name" value="Sc_DH/Rdtase_CS"/>
</dbReference>
<evidence type="ECO:0000313" key="4">
    <source>
        <dbReference type="Proteomes" id="UP000283786"/>
    </source>
</evidence>
<dbReference type="InterPro" id="IPR036291">
    <property type="entry name" value="NAD(P)-bd_dom_sf"/>
</dbReference>
<evidence type="ECO:0000313" key="3">
    <source>
        <dbReference type="EMBL" id="QPM92229.1"/>
    </source>
</evidence>
<dbReference type="RefSeq" id="WP_119838125.1">
    <property type="nucleotide sequence ID" value="NZ_CP060436.1"/>
</dbReference>
<keyword evidence="4" id="KW-1185">Reference proteome</keyword>
<dbReference type="PROSITE" id="PS00061">
    <property type="entry name" value="ADH_SHORT"/>
    <property type="match status" value="1"/>
</dbReference>
<sequence length="247" mass="25394">MTLQNRNILVTGAGGGLGRDIVLACGRAGAHVILSDFNEETVQASLAALQAAGGSGEVRLADLSDPESIAALGAGLDGPLHGLINNGAIATGIGGIGYRDIEIETWDRVMQVNVRGTWLMIRACADALIASGSGRVVNLASDTALWGAQNLLAYTSSKGAVMAMTRSLAREMGPDGVGLTTIAPGILTTESTDYVPEARHTHYETGRAVPGKQGTGEVAEVAAFLVSEPAITLTGQTLPVDHGFVFN</sequence>
<name>A0A418SJX0_9RHOB</name>
<dbReference type="Proteomes" id="UP000283786">
    <property type="component" value="Chromosome"/>
</dbReference>
<proteinExistence type="inferred from homology"/>
<dbReference type="PRINTS" id="PR00080">
    <property type="entry name" value="SDRFAMILY"/>
</dbReference>
<keyword evidence="2 3" id="KW-0560">Oxidoreductase</keyword>
<dbReference type="CDD" id="cd05233">
    <property type="entry name" value="SDR_c"/>
    <property type="match status" value="1"/>
</dbReference>
<dbReference type="EMBL" id="CP060436">
    <property type="protein sequence ID" value="QPM92229.1"/>
    <property type="molecule type" value="Genomic_DNA"/>
</dbReference>
<dbReference type="KEGG" id="palw:PSAL_034930"/>
<dbReference type="GO" id="GO:0050235">
    <property type="term" value="F:pyridoxal 4-dehydrogenase activity"/>
    <property type="evidence" value="ECO:0007669"/>
    <property type="project" value="UniProtKB-EC"/>
</dbReference>
<dbReference type="Gene3D" id="3.40.50.720">
    <property type="entry name" value="NAD(P)-binding Rossmann-like Domain"/>
    <property type="match status" value="1"/>
</dbReference>
<dbReference type="PANTHER" id="PTHR24321">
    <property type="entry name" value="DEHYDROGENASES, SHORT CHAIN"/>
    <property type="match status" value="1"/>
</dbReference>
<dbReference type="EC" id="1.1.1.107" evidence="3"/>
<dbReference type="SUPFAM" id="SSF51735">
    <property type="entry name" value="NAD(P)-binding Rossmann-fold domains"/>
    <property type="match status" value="1"/>
</dbReference>
<evidence type="ECO:0000256" key="1">
    <source>
        <dbReference type="ARBA" id="ARBA00006484"/>
    </source>
</evidence>
<dbReference type="PANTHER" id="PTHR24321:SF8">
    <property type="entry name" value="ESTRADIOL 17-BETA-DEHYDROGENASE 8-RELATED"/>
    <property type="match status" value="1"/>
</dbReference>